<dbReference type="Proteomes" id="UP000799439">
    <property type="component" value="Unassembled WGS sequence"/>
</dbReference>
<keyword evidence="2" id="KW-0812">Transmembrane</keyword>
<dbReference type="AlphaFoldDB" id="A0A9P4IZF6"/>
<proteinExistence type="predicted"/>
<feature type="transmembrane region" description="Helical" evidence="2">
    <location>
        <begin position="27"/>
        <end position="46"/>
    </location>
</feature>
<organism evidence="3 4">
    <name type="scientific">Myriangium duriaei CBS 260.36</name>
    <dbReference type="NCBI Taxonomy" id="1168546"/>
    <lineage>
        <taxon>Eukaryota</taxon>
        <taxon>Fungi</taxon>
        <taxon>Dikarya</taxon>
        <taxon>Ascomycota</taxon>
        <taxon>Pezizomycotina</taxon>
        <taxon>Dothideomycetes</taxon>
        <taxon>Dothideomycetidae</taxon>
        <taxon>Myriangiales</taxon>
        <taxon>Myriangiaceae</taxon>
        <taxon>Myriangium</taxon>
    </lineage>
</organism>
<feature type="transmembrane region" description="Helical" evidence="2">
    <location>
        <begin position="518"/>
        <end position="542"/>
    </location>
</feature>
<protein>
    <submittedName>
        <fullName evidence="3">Uncharacterized protein</fullName>
    </submittedName>
</protein>
<sequence length="570" mass="64219">MKVLNVILIDVFVGYVQEPSGRGTSSLVISCLVTLVLCVWSALHLNVPNAGRTASQTFLLNVRWIITGIYAPELVVFTAWRQWCSAKLLRDAASRSLSASLKTSCVDRDRQWTMVHSFFACTGGFAFEINSLSRLIRSHQGSEDDGRSQFRLTLTAKGVALLAECGHLPHVPEEEIRDKSKANDLAKATVILQASWMLLQVVGRLYVRLPVTLLEVNTVAHVLCAFAMYIFWWNKPLLPKEPIVLRDKDLAPLAAYMYASSELSGTIDLHHVKSQTRIKTLFARLSLYCKAPELDGLAIRSPTVKHTEANNGGNDPLPPNTLPTDSTNHSWHFRITRSSSDYVRALRKTREKEAGSAFFERRPMLAHAETCKTDTIPLTRSQVEQWGLLGRAIQRYPNLTNSRTALSHTHSSETCLHLKSDQLVATHIQNWPWNDLLRDVDGLVVGMVLWFANFCYGGIHAAAWNERFPSRIEGIFWRISACYIGFCGGLWVVLNYLVLRSKRLNEFWERWMDGEKALLQSVGLALLVFICGFSLILARVFIVVEAFVSLRRLPAAAYQTPQWADVFPHL</sequence>
<feature type="region of interest" description="Disordered" evidence="1">
    <location>
        <begin position="305"/>
        <end position="329"/>
    </location>
</feature>
<feature type="transmembrane region" description="Helical" evidence="2">
    <location>
        <begin position="443"/>
        <end position="463"/>
    </location>
</feature>
<evidence type="ECO:0000313" key="3">
    <source>
        <dbReference type="EMBL" id="KAF2150490.1"/>
    </source>
</evidence>
<dbReference type="EMBL" id="ML996089">
    <property type="protein sequence ID" value="KAF2150490.1"/>
    <property type="molecule type" value="Genomic_DNA"/>
</dbReference>
<dbReference type="PANTHER" id="PTHR35043:SF7">
    <property type="entry name" value="TRANSCRIPTION FACTOR DOMAIN-CONTAINING PROTEIN"/>
    <property type="match status" value="1"/>
</dbReference>
<dbReference type="PANTHER" id="PTHR35043">
    <property type="entry name" value="TRANSCRIPTION FACTOR DOMAIN-CONTAINING PROTEIN"/>
    <property type="match status" value="1"/>
</dbReference>
<dbReference type="OrthoDB" id="3061561at2759"/>
<accession>A0A9P4IZF6</accession>
<comment type="caution">
    <text evidence="3">The sequence shown here is derived from an EMBL/GenBank/DDBJ whole genome shotgun (WGS) entry which is preliminary data.</text>
</comment>
<keyword evidence="2" id="KW-1133">Transmembrane helix</keyword>
<name>A0A9P4IZF6_9PEZI</name>
<gene>
    <name evidence="3" type="ORF">K461DRAFT_287323</name>
</gene>
<keyword evidence="4" id="KW-1185">Reference proteome</keyword>
<reference evidence="3" key="1">
    <citation type="journal article" date="2020" name="Stud. Mycol.">
        <title>101 Dothideomycetes genomes: a test case for predicting lifestyles and emergence of pathogens.</title>
        <authorList>
            <person name="Haridas S."/>
            <person name="Albert R."/>
            <person name="Binder M."/>
            <person name="Bloem J."/>
            <person name="Labutti K."/>
            <person name="Salamov A."/>
            <person name="Andreopoulos B."/>
            <person name="Baker S."/>
            <person name="Barry K."/>
            <person name="Bills G."/>
            <person name="Bluhm B."/>
            <person name="Cannon C."/>
            <person name="Castanera R."/>
            <person name="Culley D."/>
            <person name="Daum C."/>
            <person name="Ezra D."/>
            <person name="Gonzalez J."/>
            <person name="Henrissat B."/>
            <person name="Kuo A."/>
            <person name="Liang C."/>
            <person name="Lipzen A."/>
            <person name="Lutzoni F."/>
            <person name="Magnuson J."/>
            <person name="Mondo S."/>
            <person name="Nolan M."/>
            <person name="Ohm R."/>
            <person name="Pangilinan J."/>
            <person name="Park H.-J."/>
            <person name="Ramirez L."/>
            <person name="Alfaro M."/>
            <person name="Sun H."/>
            <person name="Tritt A."/>
            <person name="Yoshinaga Y."/>
            <person name="Zwiers L.-H."/>
            <person name="Turgeon B."/>
            <person name="Goodwin S."/>
            <person name="Spatafora J."/>
            <person name="Crous P."/>
            <person name="Grigoriev I."/>
        </authorList>
    </citation>
    <scope>NUCLEOTIDE SEQUENCE</scope>
    <source>
        <strain evidence="3">CBS 260.36</strain>
    </source>
</reference>
<feature type="transmembrane region" description="Helical" evidence="2">
    <location>
        <begin position="475"/>
        <end position="498"/>
    </location>
</feature>
<keyword evidence="2" id="KW-0472">Membrane</keyword>
<evidence type="ECO:0000313" key="4">
    <source>
        <dbReference type="Proteomes" id="UP000799439"/>
    </source>
</evidence>
<evidence type="ECO:0000256" key="1">
    <source>
        <dbReference type="SAM" id="MobiDB-lite"/>
    </source>
</evidence>
<feature type="transmembrane region" description="Helical" evidence="2">
    <location>
        <begin position="213"/>
        <end position="232"/>
    </location>
</feature>
<evidence type="ECO:0000256" key="2">
    <source>
        <dbReference type="SAM" id="Phobius"/>
    </source>
</evidence>
<feature type="transmembrane region" description="Helical" evidence="2">
    <location>
        <begin position="58"/>
        <end position="80"/>
    </location>
</feature>